<dbReference type="SUPFAM" id="SSF103473">
    <property type="entry name" value="MFS general substrate transporter"/>
    <property type="match status" value="1"/>
</dbReference>
<feature type="transmembrane region" description="Helical" evidence="4">
    <location>
        <begin position="282"/>
        <end position="302"/>
    </location>
</feature>
<proteinExistence type="predicted"/>
<dbReference type="eggNOG" id="COG2270">
    <property type="taxonomic scope" value="Bacteria"/>
</dbReference>
<reference evidence="5 6" key="1">
    <citation type="journal article" date="2015" name="Antonie Van Leeuwenhoek">
        <title>Thioclava indica sp. nov., isolated from surface seawater of the Indian Ocean.</title>
        <authorList>
            <person name="Liu Y."/>
            <person name="Lai Q."/>
            <person name="Du J."/>
            <person name="Xu H."/>
            <person name="Jiang L."/>
            <person name="Shao Z."/>
        </authorList>
    </citation>
    <scope>NUCLEOTIDE SEQUENCE [LARGE SCALE GENOMIC DNA]</scope>
    <source>
        <strain evidence="5 6">DT23-4</strain>
    </source>
</reference>
<feature type="transmembrane region" description="Helical" evidence="4">
    <location>
        <begin position="407"/>
        <end position="426"/>
    </location>
</feature>
<comment type="caution">
    <text evidence="5">The sequence shown here is derived from an EMBL/GenBank/DDBJ whole genome shotgun (WGS) entry which is preliminary data.</text>
</comment>
<evidence type="ECO:0008006" key="7">
    <source>
        <dbReference type="Google" id="ProtNLM"/>
    </source>
</evidence>
<sequence length="430" mass="44941">MSASDATLATSLFHTLTGEDSDETKELSEQASRAEPANFLRHVASLSMTKLADGLIDPKLVLSWLMQALGAPAALVSWLVPIREAGSLLPQLFTAPRIRRMAQRKWAWAAGSLFQGLAAAAMVAIAITMQGMGAGLAILAALAVLAIARSISSVSYKDVLGKTVDRSRRGTTTGIATSISAAGVILFAVILISGIVGRMSLVIGAISLAALLWIAAAVVFSTLREEDQPGEEGKGVGWHELALLWQDRDLGKFVIARTLLLPTALAPPYIVLLAAQAGDNRFGELGALVLASALASLVSSYIWGRLADRSSRKVLIFTGLVAAVFLVLGIGLDQAGLMNTIWAAPVTLFGLMIGYQGVRLGRSTYLVDMAPKDNRAAYTAVSNTTVGVMLLGFGAVSSAVAMMGPEAVLIAYAVVCVIASGVAFTMREAG</sequence>
<dbReference type="AlphaFoldDB" id="A0A074JVL9"/>
<evidence type="ECO:0000313" key="5">
    <source>
        <dbReference type="EMBL" id="KEO53397.1"/>
    </source>
</evidence>
<evidence type="ECO:0000313" key="6">
    <source>
        <dbReference type="Proteomes" id="UP000027471"/>
    </source>
</evidence>
<evidence type="ECO:0000256" key="1">
    <source>
        <dbReference type="ARBA" id="ARBA00022692"/>
    </source>
</evidence>
<dbReference type="Pfam" id="PF07690">
    <property type="entry name" value="MFS_1"/>
    <property type="match status" value="1"/>
</dbReference>
<feature type="transmembrane region" description="Helical" evidence="4">
    <location>
        <begin position="133"/>
        <end position="152"/>
    </location>
</feature>
<gene>
    <name evidence="5" type="ORF">DT23_18490</name>
</gene>
<feature type="transmembrane region" description="Helical" evidence="4">
    <location>
        <begin position="254"/>
        <end position="276"/>
    </location>
</feature>
<dbReference type="OrthoDB" id="1117124at2"/>
<dbReference type="Gene3D" id="1.20.1250.20">
    <property type="entry name" value="MFS general substrate transporter like domains"/>
    <property type="match status" value="1"/>
</dbReference>
<feature type="transmembrane region" description="Helical" evidence="4">
    <location>
        <begin position="106"/>
        <end position="127"/>
    </location>
</feature>
<feature type="transmembrane region" description="Helical" evidence="4">
    <location>
        <begin position="337"/>
        <end position="355"/>
    </location>
</feature>
<feature type="transmembrane region" description="Helical" evidence="4">
    <location>
        <begin position="314"/>
        <end position="331"/>
    </location>
</feature>
<keyword evidence="3 4" id="KW-0472">Membrane</keyword>
<dbReference type="EMBL" id="AUNB01000067">
    <property type="protein sequence ID" value="KEO53397.1"/>
    <property type="molecule type" value="Genomic_DNA"/>
</dbReference>
<dbReference type="GO" id="GO:0022857">
    <property type="term" value="F:transmembrane transporter activity"/>
    <property type="evidence" value="ECO:0007669"/>
    <property type="project" value="InterPro"/>
</dbReference>
<name>A0A074JVL9_9RHOB</name>
<feature type="non-terminal residue" evidence="5">
    <location>
        <position position="430"/>
    </location>
</feature>
<evidence type="ECO:0000256" key="4">
    <source>
        <dbReference type="SAM" id="Phobius"/>
    </source>
</evidence>
<dbReference type="RefSeq" id="WP_038132840.1">
    <property type="nucleotide sequence ID" value="NZ_AUNB01000067.1"/>
</dbReference>
<evidence type="ECO:0000256" key="3">
    <source>
        <dbReference type="ARBA" id="ARBA00023136"/>
    </source>
</evidence>
<dbReference type="PANTHER" id="PTHR23526:SF2">
    <property type="entry name" value="MAJOR FACILITATOR SUPERFAMILY (MFS) PROFILE DOMAIN-CONTAINING PROTEIN"/>
    <property type="match status" value="1"/>
</dbReference>
<accession>A0A074JVL9</accession>
<feature type="transmembrane region" description="Helical" evidence="4">
    <location>
        <begin position="201"/>
        <end position="220"/>
    </location>
</feature>
<evidence type="ECO:0000256" key="2">
    <source>
        <dbReference type="ARBA" id="ARBA00022989"/>
    </source>
</evidence>
<dbReference type="InterPro" id="IPR052528">
    <property type="entry name" value="Sugar_transport-like"/>
</dbReference>
<keyword evidence="1 4" id="KW-0812">Transmembrane</keyword>
<dbReference type="PANTHER" id="PTHR23526">
    <property type="entry name" value="INTEGRAL MEMBRANE TRANSPORT PROTEIN-RELATED"/>
    <property type="match status" value="1"/>
</dbReference>
<organism evidence="5 6">
    <name type="scientific">Thioclava indica</name>
    <dbReference type="NCBI Taxonomy" id="1353528"/>
    <lineage>
        <taxon>Bacteria</taxon>
        <taxon>Pseudomonadati</taxon>
        <taxon>Pseudomonadota</taxon>
        <taxon>Alphaproteobacteria</taxon>
        <taxon>Rhodobacterales</taxon>
        <taxon>Paracoccaceae</taxon>
        <taxon>Thioclava</taxon>
    </lineage>
</organism>
<dbReference type="InterPro" id="IPR036259">
    <property type="entry name" value="MFS_trans_sf"/>
</dbReference>
<keyword evidence="6" id="KW-1185">Reference proteome</keyword>
<dbReference type="Proteomes" id="UP000027471">
    <property type="component" value="Unassembled WGS sequence"/>
</dbReference>
<feature type="transmembrane region" description="Helical" evidence="4">
    <location>
        <begin position="376"/>
        <end position="401"/>
    </location>
</feature>
<dbReference type="InterPro" id="IPR011701">
    <property type="entry name" value="MFS"/>
</dbReference>
<protein>
    <recommendedName>
        <fullName evidence="7">Major facilitator superfamily (MFS) profile domain-containing protein</fullName>
    </recommendedName>
</protein>
<dbReference type="STRING" id="1353528.DT23_18490"/>
<keyword evidence="2 4" id="KW-1133">Transmembrane helix</keyword>
<feature type="transmembrane region" description="Helical" evidence="4">
    <location>
        <begin position="173"/>
        <end position="195"/>
    </location>
</feature>